<dbReference type="InterPro" id="IPR009348">
    <property type="entry name" value="NPR2-like"/>
</dbReference>
<dbReference type="EMBL" id="CCKQ01006054">
    <property type="protein sequence ID" value="CDW77344.1"/>
    <property type="molecule type" value="Genomic_DNA"/>
</dbReference>
<evidence type="ECO:0000256" key="1">
    <source>
        <dbReference type="ARBA" id="ARBA00008433"/>
    </source>
</evidence>
<sequence length="429" mass="50794">MGLPVEILNEKKYERRSYEFNFGIIVRPDEYLDQSKRNILEQILRKMATYLTLLEVEQEFLWIEDKKSLLKGFVQNLYEKLTCPESLERLSFCIPFDCQNSMVFKFQTKLEDPQIVRSFDVPIFKSLKIEKDYDKIVELTSDILQQRIRPLIDGKRHVKQISTDAKVDMEIVIQCIQTLIFYEIVALIDIFQYSNIYAPYKEVVSLAFDGQLYSSCVSYVSERSQQDLECNMILTELKEEDENEVDFDMCFENDMRKTMEIMKRKDKSNDKLNQFNKHAFVITQQKLVSLYSALTSGLKIKEILIKYSDECLNQNNVKFFIEFGLLNKLLFRKHKYALINNPYQANNLLQFRQNNSYNPKMQTNFDNVQRSLTPDIASYIQQQQQGFTKIDQLIQRENQCFDQICVDFSISPSDLEAKLKSKGYQFYYL</sequence>
<accession>A0A078A564</accession>
<dbReference type="PANTHER" id="PTHR12991">
    <property type="entry name" value="NITROGEN PERMEASE REGULATOR 2/TUMOR SUPPRESSOR CANDIDATE 4"/>
    <property type="match status" value="1"/>
</dbReference>
<dbReference type="InParanoid" id="A0A078A564"/>
<protein>
    <submittedName>
        <fullName evidence="2">Nitrogen permease regulator 2-like protein</fullName>
    </submittedName>
</protein>
<dbReference type="GO" id="GO:1904262">
    <property type="term" value="P:negative regulation of TORC1 signaling"/>
    <property type="evidence" value="ECO:0007669"/>
    <property type="project" value="TreeGrafter"/>
</dbReference>
<dbReference type="GO" id="GO:0005774">
    <property type="term" value="C:vacuolar membrane"/>
    <property type="evidence" value="ECO:0007669"/>
    <property type="project" value="TreeGrafter"/>
</dbReference>
<keyword evidence="3" id="KW-1185">Reference proteome</keyword>
<dbReference type="PANTHER" id="PTHR12991:SF10">
    <property type="entry name" value="GATOR COMPLEX PROTEIN NPRL2"/>
    <property type="match status" value="1"/>
</dbReference>
<organism evidence="2 3">
    <name type="scientific">Stylonychia lemnae</name>
    <name type="common">Ciliate</name>
    <dbReference type="NCBI Taxonomy" id="5949"/>
    <lineage>
        <taxon>Eukaryota</taxon>
        <taxon>Sar</taxon>
        <taxon>Alveolata</taxon>
        <taxon>Ciliophora</taxon>
        <taxon>Intramacronucleata</taxon>
        <taxon>Spirotrichea</taxon>
        <taxon>Stichotrichia</taxon>
        <taxon>Sporadotrichida</taxon>
        <taxon>Oxytrichidae</taxon>
        <taxon>Stylonychinae</taxon>
        <taxon>Stylonychia</taxon>
    </lineage>
</organism>
<evidence type="ECO:0000313" key="2">
    <source>
        <dbReference type="EMBL" id="CDW77344.1"/>
    </source>
</evidence>
<comment type="similarity">
    <text evidence="1">Belongs to the NPR2 family.</text>
</comment>
<proteinExistence type="inferred from homology"/>
<dbReference type="Pfam" id="PF06218">
    <property type="entry name" value="NPR2"/>
    <property type="match status" value="1"/>
</dbReference>
<dbReference type="GO" id="GO:0005096">
    <property type="term" value="F:GTPase activator activity"/>
    <property type="evidence" value="ECO:0007669"/>
    <property type="project" value="TreeGrafter"/>
</dbReference>
<dbReference type="GO" id="GO:1990130">
    <property type="term" value="C:GATOR1 complex"/>
    <property type="evidence" value="ECO:0007669"/>
    <property type="project" value="TreeGrafter"/>
</dbReference>
<dbReference type="AlphaFoldDB" id="A0A078A564"/>
<reference evidence="2 3" key="1">
    <citation type="submission" date="2014-06" db="EMBL/GenBank/DDBJ databases">
        <authorList>
            <person name="Swart Estienne"/>
        </authorList>
    </citation>
    <scope>NUCLEOTIDE SEQUENCE [LARGE SCALE GENOMIC DNA]</scope>
    <source>
        <strain evidence="2 3">130c</strain>
    </source>
</reference>
<evidence type="ECO:0000313" key="3">
    <source>
        <dbReference type="Proteomes" id="UP000039865"/>
    </source>
</evidence>
<name>A0A078A564_STYLE</name>
<gene>
    <name evidence="2" type="primary">Contig12217.g13054</name>
    <name evidence="2" type="ORF">STYLEM_6304</name>
</gene>
<dbReference type="GO" id="GO:0010508">
    <property type="term" value="P:positive regulation of autophagy"/>
    <property type="evidence" value="ECO:0007669"/>
    <property type="project" value="TreeGrafter"/>
</dbReference>
<dbReference type="Proteomes" id="UP000039865">
    <property type="component" value="Unassembled WGS sequence"/>
</dbReference>
<dbReference type="OrthoDB" id="338854at2759"/>